<name>A3DPS6_STAMF</name>
<dbReference type="STRING" id="399550.Smar_1550"/>
<evidence type="ECO:0000313" key="2">
    <source>
        <dbReference type="Proteomes" id="UP000000254"/>
    </source>
</evidence>
<gene>
    <name evidence="1" type="ordered locus">Smar_1550</name>
</gene>
<accession>A3DPS6</accession>
<dbReference type="Proteomes" id="UP000000254">
    <property type="component" value="Chromosome"/>
</dbReference>
<dbReference type="AlphaFoldDB" id="A3DPS6"/>
<organism evidence="1 2">
    <name type="scientific">Staphylothermus marinus (strain ATCC 43588 / DSM 3639 / JCM 9404 / F1)</name>
    <dbReference type="NCBI Taxonomy" id="399550"/>
    <lineage>
        <taxon>Archaea</taxon>
        <taxon>Thermoproteota</taxon>
        <taxon>Thermoprotei</taxon>
        <taxon>Desulfurococcales</taxon>
        <taxon>Desulfurococcaceae</taxon>
        <taxon>Staphylothermus</taxon>
    </lineage>
</organism>
<reference evidence="1 2" key="2">
    <citation type="journal article" date="2009" name="Stand. Genomic Sci.">
        <title>Complete genome sequence of Staphylothermus marinus Stetter and Fiala 1986 type strain F1.</title>
        <authorList>
            <person name="Anderson I.J."/>
            <person name="Sun H."/>
            <person name="Lapidus A."/>
            <person name="Copeland A."/>
            <person name="Glavina Del Rio T."/>
            <person name="Tice H."/>
            <person name="Dalin E."/>
            <person name="Lucas S."/>
            <person name="Barry K."/>
            <person name="Land M."/>
            <person name="Richardson P."/>
            <person name="Huber H."/>
            <person name="Kyrpides N.C."/>
        </authorList>
    </citation>
    <scope>NUCLEOTIDE SEQUENCE [LARGE SCALE GENOMIC DNA]</scope>
    <source>
        <strain evidence="2">ATCC 43588 / DSM 3639 / JCM 9404 / F1</strain>
    </source>
</reference>
<sequence>MGLLGRGFGLGLHKYDPSRFKSAYFLDVSDAQYNPLDPEEIVAGIHSARNPGFYGIAKFRNESMVAGVETHYKWGGYELYVDAENEHLYVATGRNIVEVRDLGDLRFIKKYELPVSGVVGLALDSENRIWFISNSLYGLE</sequence>
<dbReference type="EMBL" id="CP000575">
    <property type="protein sequence ID" value="ABN70636.1"/>
    <property type="molecule type" value="Genomic_DNA"/>
</dbReference>
<proteinExistence type="predicted"/>
<dbReference type="GeneID" id="4908051"/>
<dbReference type="RefSeq" id="WP_011839830.1">
    <property type="nucleotide sequence ID" value="NC_009033.1"/>
</dbReference>
<dbReference type="HOGENOM" id="CLU_1830672_0_0_2"/>
<evidence type="ECO:0000313" key="1">
    <source>
        <dbReference type="EMBL" id="ABN70636.1"/>
    </source>
</evidence>
<reference evidence="2" key="1">
    <citation type="journal article" date="2009" name="BMC Genomics">
        <title>The complete genome sequence of Staphylothermus marinus reveals differences in sulfur metabolism among heterotrophic Crenarchaeota.</title>
        <authorList>
            <person name="Anderson I.J."/>
            <person name="Dharmarajan L."/>
            <person name="Rodriguez J."/>
            <person name="Hooper S."/>
            <person name="Porat I."/>
            <person name="Ulrich L.E."/>
            <person name="Elkins J.G."/>
            <person name="Mavromatis K."/>
            <person name="Sun H."/>
            <person name="Land M."/>
            <person name="Lapidus A."/>
            <person name="Lucas S."/>
            <person name="Barry K."/>
            <person name="Huber H."/>
            <person name="Zhulin I.B."/>
            <person name="Whitman W.B."/>
            <person name="Mukhopadhyay B."/>
            <person name="Woese C."/>
            <person name="Bristow J."/>
            <person name="Kyrpides N."/>
        </authorList>
    </citation>
    <scope>NUCLEOTIDE SEQUENCE [LARGE SCALE GENOMIC DNA]</scope>
    <source>
        <strain evidence="2">ATCC 43588 / DSM 3639 / JCM 9404 / F1</strain>
    </source>
</reference>
<keyword evidence="2" id="KW-1185">Reference proteome</keyword>
<dbReference type="KEGG" id="smr:Smar_1550"/>
<protein>
    <submittedName>
        <fullName evidence="1">Uncharacterized protein</fullName>
    </submittedName>
</protein>